<keyword evidence="1" id="KW-0472">Membrane</keyword>
<evidence type="ECO:0000256" key="1">
    <source>
        <dbReference type="SAM" id="Phobius"/>
    </source>
</evidence>
<keyword evidence="4" id="KW-1185">Reference proteome</keyword>
<name>A0A2W1LR44_9BACL</name>
<dbReference type="Proteomes" id="UP000249522">
    <property type="component" value="Unassembled WGS sequence"/>
</dbReference>
<proteinExistence type="predicted"/>
<feature type="signal peptide" evidence="2">
    <location>
        <begin position="1"/>
        <end position="20"/>
    </location>
</feature>
<comment type="caution">
    <text evidence="3">The sequence shown here is derived from an EMBL/GenBank/DDBJ whole genome shotgun (WGS) entry which is preliminary data.</text>
</comment>
<dbReference type="OrthoDB" id="2357153at2"/>
<dbReference type="AlphaFoldDB" id="A0A2W1LR44"/>
<dbReference type="RefSeq" id="WP_111145173.1">
    <property type="nucleotide sequence ID" value="NZ_QKRB01000028.1"/>
</dbReference>
<protein>
    <submittedName>
        <fullName evidence="3">Uncharacterized protein</fullName>
    </submittedName>
</protein>
<gene>
    <name evidence="3" type="ORF">DNH61_02885</name>
</gene>
<reference evidence="3 4" key="1">
    <citation type="submission" date="2018-06" db="EMBL/GenBank/DDBJ databases">
        <title>Paenibacillus imtechensis sp. nov.</title>
        <authorList>
            <person name="Pinnaka A.K."/>
            <person name="Singh H."/>
            <person name="Kaur M."/>
        </authorList>
    </citation>
    <scope>NUCLEOTIDE SEQUENCE [LARGE SCALE GENOMIC DNA]</scope>
    <source>
        <strain evidence="3 4">SMB1</strain>
    </source>
</reference>
<keyword evidence="2" id="KW-0732">Signal</keyword>
<accession>A0A2W1LR44</accession>
<feature type="chain" id="PRO_5038514354" evidence="2">
    <location>
        <begin position="21"/>
        <end position="153"/>
    </location>
</feature>
<organism evidence="3 4">
    <name type="scientific">Paenibacillus sambharensis</name>
    <dbReference type="NCBI Taxonomy" id="1803190"/>
    <lineage>
        <taxon>Bacteria</taxon>
        <taxon>Bacillati</taxon>
        <taxon>Bacillota</taxon>
        <taxon>Bacilli</taxon>
        <taxon>Bacillales</taxon>
        <taxon>Paenibacillaceae</taxon>
        <taxon>Paenibacillus</taxon>
    </lineage>
</organism>
<evidence type="ECO:0000313" key="3">
    <source>
        <dbReference type="EMBL" id="PZD97315.1"/>
    </source>
</evidence>
<dbReference type="PROSITE" id="PS51257">
    <property type="entry name" value="PROKAR_LIPOPROTEIN"/>
    <property type="match status" value="1"/>
</dbReference>
<dbReference type="EMBL" id="QKRB01000028">
    <property type="protein sequence ID" value="PZD97315.1"/>
    <property type="molecule type" value="Genomic_DNA"/>
</dbReference>
<evidence type="ECO:0000313" key="4">
    <source>
        <dbReference type="Proteomes" id="UP000249522"/>
    </source>
</evidence>
<keyword evidence="1" id="KW-1133">Transmembrane helix</keyword>
<sequence length="153" mass="17066">MRILALLLSFMFIGTSACLADWAYNFVVYDGNSYQVTDEVIDEAEITKRVGEVTRYSDEEGTYSGNFSNTFPAGTQYYTIQGIVADEAIAVQTGQHTYLRAEYIGKYPGGKESSSMWIMEALRKTHGLYYVAAAAVLLLAVLLGLNYAKKRRQ</sequence>
<feature type="transmembrane region" description="Helical" evidence="1">
    <location>
        <begin position="127"/>
        <end position="148"/>
    </location>
</feature>
<evidence type="ECO:0000256" key="2">
    <source>
        <dbReference type="SAM" id="SignalP"/>
    </source>
</evidence>
<keyword evidence="1" id="KW-0812">Transmembrane</keyword>